<keyword evidence="11" id="KW-1185">Reference proteome</keyword>
<accession>A0A1I2MMF8</accession>
<evidence type="ECO:0000256" key="4">
    <source>
        <dbReference type="ARBA" id="ARBA00022519"/>
    </source>
</evidence>
<dbReference type="EMBL" id="FOOX01000001">
    <property type="protein sequence ID" value="SFF92735.1"/>
    <property type="molecule type" value="Genomic_DNA"/>
</dbReference>
<evidence type="ECO:0000256" key="1">
    <source>
        <dbReference type="ARBA" id="ARBA00004429"/>
    </source>
</evidence>
<keyword evidence="5 8" id="KW-0812">Transmembrane</keyword>
<dbReference type="InterPro" id="IPR042094">
    <property type="entry name" value="T2SS_GspF_sf"/>
</dbReference>
<dbReference type="Gene3D" id="1.20.81.30">
    <property type="entry name" value="Type II secretion system (T2SS), domain F"/>
    <property type="match status" value="2"/>
</dbReference>
<dbReference type="InterPro" id="IPR003004">
    <property type="entry name" value="GspF/PilC"/>
</dbReference>
<dbReference type="PANTHER" id="PTHR30012">
    <property type="entry name" value="GENERAL SECRETION PATHWAY PROTEIN"/>
    <property type="match status" value="1"/>
</dbReference>
<keyword evidence="7 8" id="KW-0472">Membrane</keyword>
<dbReference type="PANTHER" id="PTHR30012:SF0">
    <property type="entry name" value="TYPE II SECRETION SYSTEM PROTEIN F-RELATED"/>
    <property type="match status" value="1"/>
</dbReference>
<dbReference type="AlphaFoldDB" id="A0A1I2MMF8"/>
<dbReference type="PRINTS" id="PR00812">
    <property type="entry name" value="BCTERIALGSPF"/>
</dbReference>
<reference evidence="11" key="1">
    <citation type="submission" date="2016-10" db="EMBL/GenBank/DDBJ databases">
        <authorList>
            <person name="Varghese N."/>
            <person name="Submissions S."/>
        </authorList>
    </citation>
    <scope>NUCLEOTIDE SEQUENCE [LARGE SCALE GENOMIC DNA]</scope>
    <source>
        <strain evidence="11">DSM 17038</strain>
    </source>
</reference>
<evidence type="ECO:0000256" key="5">
    <source>
        <dbReference type="ARBA" id="ARBA00022692"/>
    </source>
</evidence>
<organism evidence="10 11">
    <name type="scientific">Desulfotruncus arcticus DSM 17038</name>
    <dbReference type="NCBI Taxonomy" id="1121424"/>
    <lineage>
        <taxon>Bacteria</taxon>
        <taxon>Bacillati</taxon>
        <taxon>Bacillota</taxon>
        <taxon>Clostridia</taxon>
        <taxon>Eubacteriales</taxon>
        <taxon>Desulfallaceae</taxon>
        <taxon>Desulfotruncus</taxon>
    </lineage>
</organism>
<gene>
    <name evidence="10" type="ORF">SAMN05660649_00035</name>
</gene>
<evidence type="ECO:0000256" key="2">
    <source>
        <dbReference type="ARBA" id="ARBA00005745"/>
    </source>
</evidence>
<feature type="domain" description="Type II secretion system protein GspF" evidence="9">
    <location>
        <begin position="68"/>
        <end position="191"/>
    </location>
</feature>
<evidence type="ECO:0000313" key="10">
    <source>
        <dbReference type="EMBL" id="SFF92735.1"/>
    </source>
</evidence>
<sequence length="402" mass="43988">MPLYTYEAIDEKGLPVSGKMEAEQENSAVAKLKKMGYMVIDLAEVKNTSLTFTFAGRRKIKIGDISFFSRQLSAMLIAGIPLTRCLFTLQEQTSNPTLSKIIGEVAKSVESGVSFSDALRAYPETFSSMYVDMIKAGEISGSIEEMLRRLSDQLERSKHLQDQIRAATFYPSVVLIFAFCVVMALMIFVVPIFVGFFPEGVSLPLPTRIVVGISNVLRGYWHLCLLFMVLFVFGLRYYLSSTNGKKAWDMFRFRLPVMGDLFKKTTIASFSRTLSTLLSGGIPVLQALEAAGPASGSIQVAEAVKQTGYGIQEGQSIAFLLKKSGFFPPMLVNMVAVGEETGQLSTLLGRVADFYEEEVAAMTKGLTAMLEPVLLIVVGITIGSIVIAVYLPIFTVVTSVGQ</sequence>
<dbReference type="GO" id="GO:0005886">
    <property type="term" value="C:plasma membrane"/>
    <property type="evidence" value="ECO:0007669"/>
    <property type="project" value="UniProtKB-SubCell"/>
</dbReference>
<evidence type="ECO:0000259" key="9">
    <source>
        <dbReference type="Pfam" id="PF00482"/>
    </source>
</evidence>
<dbReference type="Proteomes" id="UP000199337">
    <property type="component" value="Unassembled WGS sequence"/>
</dbReference>
<keyword evidence="4" id="KW-0997">Cell inner membrane</keyword>
<dbReference type="InterPro" id="IPR018076">
    <property type="entry name" value="T2SS_GspF_dom"/>
</dbReference>
<comment type="subcellular location">
    <subcellularLocation>
        <location evidence="1">Cell inner membrane</location>
        <topology evidence="1">Multi-pass membrane protein</topology>
    </subcellularLocation>
</comment>
<feature type="transmembrane region" description="Helical" evidence="8">
    <location>
        <begin position="173"/>
        <end position="197"/>
    </location>
</feature>
<dbReference type="STRING" id="341036.SAMN05660649_00035"/>
<name>A0A1I2MMF8_9FIRM</name>
<proteinExistence type="inferred from homology"/>
<dbReference type="OrthoDB" id="9805682at2"/>
<evidence type="ECO:0000256" key="3">
    <source>
        <dbReference type="ARBA" id="ARBA00022475"/>
    </source>
</evidence>
<keyword evidence="6 8" id="KW-1133">Transmembrane helix</keyword>
<evidence type="ECO:0000313" key="11">
    <source>
        <dbReference type="Proteomes" id="UP000199337"/>
    </source>
</evidence>
<comment type="similarity">
    <text evidence="2">Belongs to the GSP F family.</text>
</comment>
<dbReference type="RefSeq" id="WP_092467521.1">
    <property type="nucleotide sequence ID" value="NZ_FOOX01000001.1"/>
</dbReference>
<feature type="transmembrane region" description="Helical" evidence="8">
    <location>
        <begin position="220"/>
        <end position="239"/>
    </location>
</feature>
<dbReference type="FunFam" id="1.20.81.30:FF:000001">
    <property type="entry name" value="Type II secretion system protein F"/>
    <property type="match status" value="2"/>
</dbReference>
<protein>
    <submittedName>
        <fullName evidence="10">Type IV pilus assembly protein PilC</fullName>
    </submittedName>
</protein>
<evidence type="ECO:0000256" key="6">
    <source>
        <dbReference type="ARBA" id="ARBA00022989"/>
    </source>
</evidence>
<evidence type="ECO:0000256" key="7">
    <source>
        <dbReference type="ARBA" id="ARBA00023136"/>
    </source>
</evidence>
<evidence type="ECO:0000256" key="8">
    <source>
        <dbReference type="SAM" id="Phobius"/>
    </source>
</evidence>
<keyword evidence="3" id="KW-1003">Cell membrane</keyword>
<feature type="transmembrane region" description="Helical" evidence="8">
    <location>
        <begin position="372"/>
        <end position="393"/>
    </location>
</feature>
<dbReference type="Pfam" id="PF00482">
    <property type="entry name" value="T2SSF"/>
    <property type="match status" value="2"/>
</dbReference>
<feature type="domain" description="Type II secretion system protein GspF" evidence="9">
    <location>
        <begin position="270"/>
        <end position="392"/>
    </location>
</feature>